<dbReference type="GO" id="GO:0046983">
    <property type="term" value="F:protein dimerization activity"/>
    <property type="evidence" value="ECO:0007669"/>
    <property type="project" value="InterPro"/>
</dbReference>
<dbReference type="AlphaFoldDB" id="A0AAV2TH30"/>
<protein>
    <recommendedName>
        <fullName evidence="3">BHLH domain-containing protein</fullName>
    </recommendedName>
</protein>
<dbReference type="CDD" id="cd11418">
    <property type="entry name" value="bHLH_TS_ASCL"/>
    <property type="match status" value="1"/>
</dbReference>
<name>A0AAV2TH30_CALDB</name>
<evidence type="ECO:0000259" key="3">
    <source>
        <dbReference type="PROSITE" id="PS50888"/>
    </source>
</evidence>
<dbReference type="PANTHER" id="PTHR23349">
    <property type="entry name" value="BASIC HELIX-LOOP-HELIX TRANSCRIPTION FACTOR, TWIST"/>
    <property type="match status" value="1"/>
</dbReference>
<dbReference type="PROSITE" id="PS50888">
    <property type="entry name" value="BHLH"/>
    <property type="match status" value="1"/>
</dbReference>
<feature type="region of interest" description="Disordered" evidence="2">
    <location>
        <begin position="135"/>
        <end position="176"/>
    </location>
</feature>
<dbReference type="GO" id="GO:0000977">
    <property type="term" value="F:RNA polymerase II transcription regulatory region sequence-specific DNA binding"/>
    <property type="evidence" value="ECO:0007669"/>
    <property type="project" value="TreeGrafter"/>
</dbReference>
<feature type="compositionally biased region" description="Low complexity" evidence="2">
    <location>
        <begin position="166"/>
        <end position="176"/>
    </location>
</feature>
<gene>
    <name evidence="4" type="ORF">CDAUBV1_LOCUS10865</name>
</gene>
<dbReference type="GO" id="GO:0000981">
    <property type="term" value="F:DNA-binding transcription factor activity, RNA polymerase II-specific"/>
    <property type="evidence" value="ECO:0007669"/>
    <property type="project" value="TreeGrafter"/>
</dbReference>
<dbReference type="Pfam" id="PF00010">
    <property type="entry name" value="HLH"/>
    <property type="match status" value="1"/>
</dbReference>
<dbReference type="InterPro" id="IPR011598">
    <property type="entry name" value="bHLH_dom"/>
</dbReference>
<dbReference type="GO" id="GO:0032502">
    <property type="term" value="P:developmental process"/>
    <property type="evidence" value="ECO:0007669"/>
    <property type="project" value="TreeGrafter"/>
</dbReference>
<dbReference type="InterPro" id="IPR050283">
    <property type="entry name" value="E-box_TF_Regulators"/>
</dbReference>
<dbReference type="SMART" id="SM00353">
    <property type="entry name" value="HLH"/>
    <property type="match status" value="1"/>
</dbReference>
<comment type="caution">
    <text evidence="4">The sequence shown here is derived from an EMBL/GenBank/DDBJ whole genome shotgun (WGS) entry which is preliminary data.</text>
</comment>
<feature type="compositionally biased region" description="Polar residues" evidence="2">
    <location>
        <begin position="151"/>
        <end position="160"/>
    </location>
</feature>
<proteinExistence type="predicted"/>
<sequence>MSLFKSQVKVTDTRKPKSFVNTDQENLHHNLLAAQHAPRRPLAELNREQSNNGFCQQRRKQLPSHQHAVGTKSGFIPVSKRNERERNRVKLLNLGFDRLRAVVPSQSGEQLSKISTLRKAIWYIEHLDRVLHGQEQSEQLGDGNKTDTLTKKSTPISTRGVNVKPSPSSISHSGFTSSGAELASRIASWSSPEQSVGIHQTTLGGRPANQKVPSPVFPTHWGVTGLDISSTPRTTQTWCTFDAGFPFGESGYHSNASIQSTSEQEATPSRTILHQSLFYPIDSYENTG</sequence>
<dbReference type="Proteomes" id="UP001497525">
    <property type="component" value="Unassembled WGS sequence"/>
</dbReference>
<dbReference type="Gene3D" id="4.10.280.10">
    <property type="entry name" value="Helix-loop-helix DNA-binding domain"/>
    <property type="match status" value="1"/>
</dbReference>
<feature type="domain" description="BHLH" evidence="3">
    <location>
        <begin position="76"/>
        <end position="127"/>
    </location>
</feature>
<organism evidence="4 5">
    <name type="scientific">Calicophoron daubneyi</name>
    <name type="common">Rumen fluke</name>
    <name type="synonym">Paramphistomum daubneyi</name>
    <dbReference type="NCBI Taxonomy" id="300641"/>
    <lineage>
        <taxon>Eukaryota</taxon>
        <taxon>Metazoa</taxon>
        <taxon>Spiralia</taxon>
        <taxon>Lophotrochozoa</taxon>
        <taxon>Platyhelminthes</taxon>
        <taxon>Trematoda</taxon>
        <taxon>Digenea</taxon>
        <taxon>Plagiorchiida</taxon>
        <taxon>Pronocephalata</taxon>
        <taxon>Paramphistomoidea</taxon>
        <taxon>Paramphistomidae</taxon>
        <taxon>Calicophoron</taxon>
    </lineage>
</organism>
<dbReference type="PANTHER" id="PTHR23349:SF108">
    <property type="entry name" value="BHLH DOMAIN-CONTAINING PROTEIN"/>
    <property type="match status" value="1"/>
</dbReference>
<keyword evidence="1" id="KW-0238">DNA-binding</keyword>
<evidence type="ECO:0000256" key="1">
    <source>
        <dbReference type="ARBA" id="ARBA00023125"/>
    </source>
</evidence>
<dbReference type="InterPro" id="IPR036638">
    <property type="entry name" value="HLH_DNA-bd_sf"/>
</dbReference>
<evidence type="ECO:0000313" key="4">
    <source>
        <dbReference type="EMBL" id="CAL5136748.1"/>
    </source>
</evidence>
<evidence type="ECO:0000256" key="2">
    <source>
        <dbReference type="SAM" id="MobiDB-lite"/>
    </source>
</evidence>
<dbReference type="EMBL" id="CAXLJL010000345">
    <property type="protein sequence ID" value="CAL5136748.1"/>
    <property type="molecule type" value="Genomic_DNA"/>
</dbReference>
<reference evidence="4" key="1">
    <citation type="submission" date="2024-06" db="EMBL/GenBank/DDBJ databases">
        <authorList>
            <person name="Liu X."/>
            <person name="Lenzi L."/>
            <person name="Haldenby T S."/>
            <person name="Uol C."/>
        </authorList>
    </citation>
    <scope>NUCLEOTIDE SEQUENCE</scope>
</reference>
<accession>A0AAV2TH30</accession>
<dbReference type="SUPFAM" id="SSF47459">
    <property type="entry name" value="HLH, helix-loop-helix DNA-binding domain"/>
    <property type="match status" value="1"/>
</dbReference>
<evidence type="ECO:0000313" key="5">
    <source>
        <dbReference type="Proteomes" id="UP001497525"/>
    </source>
</evidence>